<evidence type="ECO:0000313" key="2">
    <source>
        <dbReference type="Proteomes" id="UP000034543"/>
    </source>
</evidence>
<dbReference type="InterPro" id="IPR017853">
    <property type="entry name" value="GH"/>
</dbReference>
<gene>
    <name evidence="1" type="ORF">UV59_C0007G0008</name>
</gene>
<evidence type="ECO:0008006" key="3">
    <source>
        <dbReference type="Google" id="ProtNLM"/>
    </source>
</evidence>
<name>A0A0G1CHY1_9BACT</name>
<comment type="caution">
    <text evidence="1">The sequence shown here is derived from an EMBL/GenBank/DDBJ whole genome shotgun (WGS) entry which is preliminary data.</text>
</comment>
<evidence type="ECO:0000313" key="1">
    <source>
        <dbReference type="EMBL" id="KKS85425.1"/>
    </source>
</evidence>
<dbReference type="STRING" id="1618436.UV59_C0007G0008"/>
<accession>A0A0G1CHY1</accession>
<dbReference type="EMBL" id="LCFB01000007">
    <property type="protein sequence ID" value="KKS85425.1"/>
    <property type="molecule type" value="Genomic_DNA"/>
</dbReference>
<protein>
    <recommendedName>
        <fullName evidence="3">Glycoside hydrolase family 42 N-terminal domain-containing protein</fullName>
    </recommendedName>
</protein>
<sequence length="414" mass="49105">MQKKLSQNKRTGFYYWAGPGTIRMTRLKYPGARVNVGNLLESYDYPVLKKAKDTFGLTDVWVTYSWGFSENTEQPDYEFIKSKLANFERLNLRTHAYVQGCNLVLAEHSDIDYYCRDFRNRLIPYHRGRKLTCPNNPLFREYLTRKLEKLLRLPFTGIYLDNIHMGQLPISVSQNWLTFFGCACNYCQQRFHKEYGSAIPPYFNRETRVFNDYVQFRTRVMMEFVANMAELVHSGGKEFGTNSFDPKYDSQLTYGTNLHFLEKFQDYLLFENHSLPGISPRTRNNTYLLPLLKTRGKPVFIVSYRKGIGREPHYSQTDFDTIYTESKQLNYAPCYKASEFTTGKIWHNLLVDEFRKPVQFTDVRFLPYTIKSKNLRGRKLLRIYNKLYNPLLTALYEKRWARKFATPLYYYAIK</sequence>
<organism evidence="1 2">
    <name type="scientific">Candidatus Gottesmanbacteria bacterium GW2011_GWA1_43_11</name>
    <dbReference type="NCBI Taxonomy" id="1618436"/>
    <lineage>
        <taxon>Bacteria</taxon>
        <taxon>Candidatus Gottesmaniibacteriota</taxon>
    </lineage>
</organism>
<dbReference type="AlphaFoldDB" id="A0A0G1CHY1"/>
<dbReference type="SUPFAM" id="SSF51445">
    <property type="entry name" value="(Trans)glycosidases"/>
    <property type="match status" value="1"/>
</dbReference>
<reference evidence="1 2" key="1">
    <citation type="journal article" date="2015" name="Nature">
        <title>rRNA introns, odd ribosomes, and small enigmatic genomes across a large radiation of phyla.</title>
        <authorList>
            <person name="Brown C.T."/>
            <person name="Hug L.A."/>
            <person name="Thomas B.C."/>
            <person name="Sharon I."/>
            <person name="Castelle C.J."/>
            <person name="Singh A."/>
            <person name="Wilkins M.J."/>
            <person name="Williams K.H."/>
            <person name="Banfield J.F."/>
        </authorList>
    </citation>
    <scope>NUCLEOTIDE SEQUENCE [LARGE SCALE GENOMIC DNA]</scope>
</reference>
<dbReference type="Proteomes" id="UP000034543">
    <property type="component" value="Unassembled WGS sequence"/>
</dbReference>
<proteinExistence type="predicted"/>